<dbReference type="InterPro" id="IPR052727">
    <property type="entry name" value="Rab4/Rab5_effector"/>
</dbReference>
<dbReference type="Pfam" id="PF11464">
    <property type="entry name" value="Rbsn"/>
    <property type="match status" value="1"/>
</dbReference>
<evidence type="ECO:0000256" key="3">
    <source>
        <dbReference type="ARBA" id="ARBA00022833"/>
    </source>
</evidence>
<evidence type="ECO:0000313" key="9">
    <source>
        <dbReference type="EMBL" id="KAK7102507.1"/>
    </source>
</evidence>
<dbReference type="PANTHER" id="PTHR13510:SF44">
    <property type="entry name" value="RABENOSYN-5"/>
    <property type="match status" value="1"/>
</dbReference>
<dbReference type="InterPro" id="IPR013087">
    <property type="entry name" value="Znf_C2H2_type"/>
</dbReference>
<dbReference type="AlphaFoldDB" id="A0AAN9BBP7"/>
<dbReference type="PANTHER" id="PTHR13510">
    <property type="entry name" value="FYVE-FINGER-CONTAINING RAB5 EFFECTOR PROTEIN RABENOSYN-5-RELATED"/>
    <property type="match status" value="1"/>
</dbReference>
<evidence type="ECO:0000313" key="10">
    <source>
        <dbReference type="Proteomes" id="UP001374579"/>
    </source>
</evidence>
<dbReference type="InterPro" id="IPR036531">
    <property type="entry name" value="Rbsn_Rab-bd_sf"/>
</dbReference>
<feature type="coiled-coil region" evidence="5">
    <location>
        <begin position="474"/>
        <end position="501"/>
    </location>
</feature>
<dbReference type="SUPFAM" id="SSF140125">
    <property type="entry name" value="Rabenosyn-5 Rab-binding domain-like"/>
    <property type="match status" value="1"/>
</dbReference>
<keyword evidence="1" id="KW-0479">Metal-binding</keyword>
<keyword evidence="5" id="KW-0175">Coiled coil</keyword>
<protein>
    <recommendedName>
        <fullName evidence="11">Rabenosyn-5</fullName>
    </recommendedName>
</protein>
<evidence type="ECO:0008006" key="11">
    <source>
        <dbReference type="Google" id="ProtNLM"/>
    </source>
</evidence>
<evidence type="ECO:0000256" key="1">
    <source>
        <dbReference type="ARBA" id="ARBA00022723"/>
    </source>
</evidence>
<dbReference type="Gene3D" id="3.30.40.10">
    <property type="entry name" value="Zinc/RING finger domain, C3HC4 (zinc finger)"/>
    <property type="match status" value="1"/>
</dbReference>
<feature type="domain" description="C2H2-type" evidence="7">
    <location>
        <begin position="12"/>
        <end position="40"/>
    </location>
</feature>
<keyword evidence="2 4" id="KW-0863">Zinc-finger</keyword>
<gene>
    <name evidence="9" type="ORF">V1264_020714</name>
</gene>
<dbReference type="InterPro" id="IPR011011">
    <property type="entry name" value="Znf_FYVE_PHD"/>
</dbReference>
<dbReference type="PROSITE" id="PS50178">
    <property type="entry name" value="ZF_FYVE"/>
    <property type="match status" value="1"/>
</dbReference>
<dbReference type="InterPro" id="IPR013083">
    <property type="entry name" value="Znf_RING/FYVE/PHD"/>
</dbReference>
<dbReference type="InterPro" id="IPR000306">
    <property type="entry name" value="Znf_FYVE"/>
</dbReference>
<feature type="region of interest" description="Disordered" evidence="6">
    <location>
        <begin position="390"/>
        <end position="455"/>
    </location>
</feature>
<evidence type="ECO:0000259" key="8">
    <source>
        <dbReference type="PROSITE" id="PS50178"/>
    </source>
</evidence>
<name>A0AAN9BBP7_9CAEN</name>
<reference evidence="9 10" key="1">
    <citation type="submission" date="2024-02" db="EMBL/GenBank/DDBJ databases">
        <title>Chromosome-scale genome assembly of the rough periwinkle Littorina saxatilis.</title>
        <authorList>
            <person name="De Jode A."/>
            <person name="Faria R."/>
            <person name="Formenti G."/>
            <person name="Sims Y."/>
            <person name="Smith T.P."/>
            <person name="Tracey A."/>
            <person name="Wood J.M.D."/>
            <person name="Zagrodzka Z.B."/>
            <person name="Johannesson K."/>
            <person name="Butlin R.K."/>
            <person name="Leder E.H."/>
        </authorList>
    </citation>
    <scope>NUCLEOTIDE SEQUENCE [LARGE SCALE GENOMIC DNA]</scope>
    <source>
        <strain evidence="9">Snail1</strain>
        <tissue evidence="9">Muscle</tissue>
    </source>
</reference>
<accession>A0AAN9BBP7</accession>
<organism evidence="9 10">
    <name type="scientific">Littorina saxatilis</name>
    <dbReference type="NCBI Taxonomy" id="31220"/>
    <lineage>
        <taxon>Eukaryota</taxon>
        <taxon>Metazoa</taxon>
        <taxon>Spiralia</taxon>
        <taxon>Lophotrochozoa</taxon>
        <taxon>Mollusca</taxon>
        <taxon>Gastropoda</taxon>
        <taxon>Caenogastropoda</taxon>
        <taxon>Littorinimorpha</taxon>
        <taxon>Littorinoidea</taxon>
        <taxon>Littorinidae</taxon>
        <taxon>Littorina</taxon>
    </lineage>
</organism>
<evidence type="ECO:0000259" key="7">
    <source>
        <dbReference type="PROSITE" id="PS50157"/>
    </source>
</evidence>
<dbReference type="PROSITE" id="PS50157">
    <property type="entry name" value="ZINC_FINGER_C2H2_2"/>
    <property type="match status" value="1"/>
</dbReference>
<dbReference type="Proteomes" id="UP001374579">
    <property type="component" value="Unassembled WGS sequence"/>
</dbReference>
<evidence type="ECO:0000256" key="2">
    <source>
        <dbReference type="ARBA" id="ARBA00022771"/>
    </source>
</evidence>
<sequence>MAAIQAEIIEGFLCPMCMKDFGTVTQLQHHFEDAHNAEDKAVFQQLKGFFDKAKKKIMGDKETNPFMEQSVSTAGDSGLGAVISGFDPSWWEPQELGATRSHIDLCKAIRGARVDHFVVETNKLLIRLDKLLAPDAPTEPKRRKAFEMSVVRWVPDKEVPACMTCVRPFGFMTRRHHCRLCGGVICNKCSQFLTHAFAQKLVNPAFAFEGEGFLKRSSSDTSINSLSLMSPEGEQHMRLCKVCRQLLERRDSMAEQRNTKPPIVQLYEKMKMCIEEAESILQQYLPMVDCLSQGETVYSYRDAMILRTKIVKLYEAIDQLSKRILQYGLNLDPPPNIKQLKLQKAIRMYASNFMQDNLMGLQNLPTEEEVKRLQDIRKADIQRKIAAERQAAMDAQERERIQREKDLSAFSSPFDSPSKSDSNPKSLGHRRQESAGSLGRGWKPEGETSNASRIADPMLQQMEIIRGYVRQAKQAQKFDEVAMLEQNLRDLQLEYTRQRQAGNDS</sequence>
<keyword evidence="10" id="KW-1185">Reference proteome</keyword>
<dbReference type="Gene3D" id="4.10.860.20">
    <property type="entry name" value="Rabenosyn, Rab binding domain"/>
    <property type="match status" value="1"/>
</dbReference>
<dbReference type="SMART" id="SM00064">
    <property type="entry name" value="FYVE"/>
    <property type="match status" value="1"/>
</dbReference>
<keyword evidence="3" id="KW-0862">Zinc</keyword>
<dbReference type="GO" id="GO:0008270">
    <property type="term" value="F:zinc ion binding"/>
    <property type="evidence" value="ECO:0007669"/>
    <property type="project" value="UniProtKB-KW"/>
</dbReference>
<dbReference type="Pfam" id="PF01363">
    <property type="entry name" value="FYVE"/>
    <property type="match status" value="1"/>
</dbReference>
<dbReference type="InterPro" id="IPR021565">
    <property type="entry name" value="Rbsn_Rab-bd"/>
</dbReference>
<feature type="domain" description="FYVE-type" evidence="8">
    <location>
        <begin position="156"/>
        <end position="248"/>
    </location>
</feature>
<proteinExistence type="predicted"/>
<dbReference type="PROSITE" id="PS00028">
    <property type="entry name" value="ZINC_FINGER_C2H2_1"/>
    <property type="match status" value="1"/>
</dbReference>
<evidence type="ECO:0000256" key="4">
    <source>
        <dbReference type="PROSITE-ProRule" id="PRU00042"/>
    </source>
</evidence>
<dbReference type="SUPFAM" id="SSF57903">
    <property type="entry name" value="FYVE/PHD zinc finger"/>
    <property type="match status" value="1"/>
</dbReference>
<evidence type="ECO:0000256" key="6">
    <source>
        <dbReference type="SAM" id="MobiDB-lite"/>
    </source>
</evidence>
<comment type="caution">
    <text evidence="9">The sequence shown here is derived from an EMBL/GenBank/DDBJ whole genome shotgun (WGS) entry which is preliminary data.</text>
</comment>
<feature type="compositionally biased region" description="Low complexity" evidence="6">
    <location>
        <begin position="408"/>
        <end position="426"/>
    </location>
</feature>
<feature type="compositionally biased region" description="Basic and acidic residues" evidence="6">
    <location>
        <begin position="395"/>
        <end position="407"/>
    </location>
</feature>
<evidence type="ECO:0000256" key="5">
    <source>
        <dbReference type="SAM" id="Coils"/>
    </source>
</evidence>
<dbReference type="InterPro" id="IPR017455">
    <property type="entry name" value="Znf_FYVE-rel"/>
</dbReference>
<dbReference type="EMBL" id="JBAMIC010000010">
    <property type="protein sequence ID" value="KAK7102507.1"/>
    <property type="molecule type" value="Genomic_DNA"/>
</dbReference>